<keyword evidence="4" id="KW-0408">Iron</keyword>
<dbReference type="InterPro" id="IPR036922">
    <property type="entry name" value="Rieske_2Fe-2S_sf"/>
</dbReference>
<dbReference type="InterPro" id="IPR050584">
    <property type="entry name" value="Cholesterol_7-desaturase"/>
</dbReference>
<keyword evidence="1" id="KW-0001">2Fe-2S</keyword>
<dbReference type="PANTHER" id="PTHR21266:SF60">
    <property type="entry name" value="3-KETOSTEROID-9-ALPHA-MONOOXYGENASE, OXYGENASE COMPONENT"/>
    <property type="match status" value="1"/>
</dbReference>
<dbReference type="SUPFAM" id="SSF50022">
    <property type="entry name" value="ISP domain"/>
    <property type="match status" value="1"/>
</dbReference>
<keyword evidence="3" id="KW-0560">Oxidoreductase</keyword>
<dbReference type="GO" id="GO:0005506">
    <property type="term" value="F:iron ion binding"/>
    <property type="evidence" value="ECO:0007669"/>
    <property type="project" value="InterPro"/>
</dbReference>
<dbReference type="InterPro" id="IPR015881">
    <property type="entry name" value="ARHD_Rieske_2Fe_2S"/>
</dbReference>
<dbReference type="SUPFAM" id="SSF55961">
    <property type="entry name" value="Bet v1-like"/>
    <property type="match status" value="1"/>
</dbReference>
<dbReference type="PANTHER" id="PTHR21266">
    <property type="entry name" value="IRON-SULFUR DOMAIN CONTAINING PROTEIN"/>
    <property type="match status" value="1"/>
</dbReference>
<dbReference type="Gene3D" id="2.102.10.10">
    <property type="entry name" value="Rieske [2Fe-2S] iron-sulphur domain"/>
    <property type="match status" value="1"/>
</dbReference>
<dbReference type="RefSeq" id="WP_058514702.1">
    <property type="nucleotide sequence ID" value="NZ_CAAAIH010000005.1"/>
</dbReference>
<dbReference type="PATRIC" id="fig|45074.5.peg.2838"/>
<name>A0A0W0YJ73_9GAMM</name>
<dbReference type="Pfam" id="PF00355">
    <property type="entry name" value="Rieske"/>
    <property type="match status" value="1"/>
</dbReference>
<protein>
    <submittedName>
        <fullName evidence="7">Rieske 2Fe-2S domain protein</fullName>
    </submittedName>
</protein>
<dbReference type="STRING" id="45074.Lsan_2638"/>
<evidence type="ECO:0000256" key="4">
    <source>
        <dbReference type="ARBA" id="ARBA00023004"/>
    </source>
</evidence>
<evidence type="ECO:0000256" key="2">
    <source>
        <dbReference type="ARBA" id="ARBA00022723"/>
    </source>
</evidence>
<dbReference type="GO" id="GO:0016491">
    <property type="term" value="F:oxidoreductase activity"/>
    <property type="evidence" value="ECO:0007669"/>
    <property type="project" value="UniProtKB-KW"/>
</dbReference>
<dbReference type="PROSITE" id="PS51296">
    <property type="entry name" value="RIESKE"/>
    <property type="match status" value="1"/>
</dbReference>
<gene>
    <name evidence="7" type="ORF">Lsan_2638</name>
</gene>
<proteinExistence type="predicted"/>
<organism evidence="7 8">
    <name type="scientific">Legionella santicrucis</name>
    <dbReference type="NCBI Taxonomy" id="45074"/>
    <lineage>
        <taxon>Bacteria</taxon>
        <taxon>Pseudomonadati</taxon>
        <taxon>Pseudomonadota</taxon>
        <taxon>Gammaproteobacteria</taxon>
        <taxon>Legionellales</taxon>
        <taxon>Legionellaceae</taxon>
        <taxon>Legionella</taxon>
    </lineage>
</organism>
<dbReference type="EMBL" id="LNYU01000078">
    <property type="protein sequence ID" value="KTD57016.1"/>
    <property type="molecule type" value="Genomic_DNA"/>
</dbReference>
<dbReference type="OrthoDB" id="9769355at2"/>
<comment type="caution">
    <text evidence="7">The sequence shown here is derived from an EMBL/GenBank/DDBJ whole genome shotgun (WGS) entry which is preliminary data.</text>
</comment>
<evidence type="ECO:0000256" key="5">
    <source>
        <dbReference type="ARBA" id="ARBA00023014"/>
    </source>
</evidence>
<dbReference type="PROSITE" id="PS00570">
    <property type="entry name" value="RING_HYDROXYL_ALPHA"/>
    <property type="match status" value="1"/>
</dbReference>
<dbReference type="InterPro" id="IPR017941">
    <property type="entry name" value="Rieske_2Fe-2S"/>
</dbReference>
<dbReference type="CDD" id="cd03469">
    <property type="entry name" value="Rieske_RO_Alpha_N"/>
    <property type="match status" value="1"/>
</dbReference>
<keyword evidence="2" id="KW-0479">Metal-binding</keyword>
<evidence type="ECO:0000313" key="7">
    <source>
        <dbReference type="EMBL" id="KTD57016.1"/>
    </source>
</evidence>
<reference evidence="7 8" key="1">
    <citation type="submission" date="2015-11" db="EMBL/GenBank/DDBJ databases">
        <title>Genomic analysis of 38 Legionella species identifies large and diverse effector repertoires.</title>
        <authorList>
            <person name="Burstein D."/>
            <person name="Amaro F."/>
            <person name="Zusman T."/>
            <person name="Lifshitz Z."/>
            <person name="Cohen O."/>
            <person name="Gilbert J.A."/>
            <person name="Pupko T."/>
            <person name="Shuman H.A."/>
            <person name="Segal G."/>
        </authorList>
    </citation>
    <scope>NUCLEOTIDE SEQUENCE [LARGE SCALE GENOMIC DNA]</scope>
    <source>
        <strain evidence="7 8">SC-63-C7</strain>
    </source>
</reference>
<evidence type="ECO:0000256" key="3">
    <source>
        <dbReference type="ARBA" id="ARBA00023002"/>
    </source>
</evidence>
<keyword evidence="5" id="KW-0411">Iron-sulfur</keyword>
<dbReference type="Proteomes" id="UP000054703">
    <property type="component" value="Unassembled WGS sequence"/>
</dbReference>
<accession>A0A0W0YJ73</accession>
<feature type="domain" description="Rieske" evidence="6">
    <location>
        <begin position="8"/>
        <end position="113"/>
    </location>
</feature>
<sequence length="340" mass="38824">MDAFLDGWYIAAISKEIQKAPIRRVVEGKTLVLFRDDTGQVQALVDHCLHRGMRLSNGCVKQGALECPYHGWRYNGKGEVVSQPALCDNDLLKSRKLSIDSFPIIEQEEHIWVYIGNSTPKTKPFSFPFYGKKGWGHFFMHTQFEASVVACLENFLDVPHTVYVHPGLFRKGALTKVKVRITKNSHSVKAEFLNEPILTGIGPRLLFPKGTQMRHTDAFYLPSISRVDYTFSNNRAFLITSQCTRQENGIVNVTTHITWNLPLPKMLCKFILRAYCRHVIIQDVRLLKKIGQQTERFGPQFLHTNADLLGRHIISLRKNAADGIIDDNKTISVYERELNL</sequence>
<dbReference type="GO" id="GO:0051537">
    <property type="term" value="F:2 iron, 2 sulfur cluster binding"/>
    <property type="evidence" value="ECO:0007669"/>
    <property type="project" value="UniProtKB-KW"/>
</dbReference>
<evidence type="ECO:0000259" key="6">
    <source>
        <dbReference type="PROSITE" id="PS51296"/>
    </source>
</evidence>
<dbReference type="AlphaFoldDB" id="A0A0W0YJ73"/>
<keyword evidence="8" id="KW-1185">Reference proteome</keyword>
<evidence type="ECO:0000313" key="8">
    <source>
        <dbReference type="Proteomes" id="UP000054703"/>
    </source>
</evidence>
<dbReference type="Gene3D" id="3.90.380.10">
    <property type="entry name" value="Naphthalene 1,2-dioxygenase Alpha Subunit, Chain A, domain 1"/>
    <property type="match status" value="1"/>
</dbReference>
<evidence type="ECO:0000256" key="1">
    <source>
        <dbReference type="ARBA" id="ARBA00022714"/>
    </source>
</evidence>